<dbReference type="SUPFAM" id="SSF49410">
    <property type="entry name" value="Alpha-macroglobulin receptor domain"/>
    <property type="match status" value="1"/>
</dbReference>
<dbReference type="SMART" id="SM01360">
    <property type="entry name" value="A2M"/>
    <property type="match status" value="1"/>
</dbReference>
<feature type="domain" description="Alpha-2-macroglobulin" evidence="4">
    <location>
        <begin position="839"/>
        <end position="929"/>
    </location>
</feature>
<dbReference type="InterPro" id="IPR012910">
    <property type="entry name" value="Plug_dom"/>
</dbReference>
<dbReference type="InterPro" id="IPR023997">
    <property type="entry name" value="TonB-dep_OMP_SusC/RagA_CS"/>
</dbReference>
<keyword evidence="6" id="KW-1185">Reference proteome</keyword>
<dbReference type="Gene3D" id="2.60.40.1930">
    <property type="match status" value="1"/>
</dbReference>
<dbReference type="InterPro" id="IPR039426">
    <property type="entry name" value="TonB-dep_rcpt-like"/>
</dbReference>
<comment type="caution">
    <text evidence="5">The sequence shown here is derived from an EMBL/GenBank/DDBJ whole genome shotgun (WGS) entry which is preliminary data.</text>
</comment>
<name>A0ABW5LHM0_9FLAO</name>
<dbReference type="Pfam" id="PF07715">
    <property type="entry name" value="Plug"/>
    <property type="match status" value="1"/>
</dbReference>
<comment type="subcellular location">
    <subcellularLocation>
        <location evidence="3">Cell outer membrane</location>
        <topology evidence="3">Multi-pass membrane protein</topology>
    </subcellularLocation>
</comment>
<evidence type="ECO:0000256" key="1">
    <source>
        <dbReference type="ARBA" id="ARBA00022729"/>
    </source>
</evidence>
<keyword evidence="3" id="KW-0813">Transport</keyword>
<dbReference type="NCBIfam" id="TIGR04057">
    <property type="entry name" value="SusC_RagA_signa"/>
    <property type="match status" value="1"/>
</dbReference>
<dbReference type="CDD" id="cd02891">
    <property type="entry name" value="A2M_like"/>
    <property type="match status" value="1"/>
</dbReference>
<dbReference type="InterPro" id="IPR001599">
    <property type="entry name" value="Macroglobln_a2"/>
</dbReference>
<dbReference type="InterPro" id="IPR047565">
    <property type="entry name" value="Alpha-macroglob_thiol-ester_cl"/>
</dbReference>
<evidence type="ECO:0000313" key="5">
    <source>
        <dbReference type="EMBL" id="MFD2563331.1"/>
    </source>
</evidence>
<dbReference type="InterPro" id="IPR037066">
    <property type="entry name" value="Plug_dom_sf"/>
</dbReference>
<dbReference type="Proteomes" id="UP001597319">
    <property type="component" value="Unassembled WGS sequence"/>
</dbReference>
<dbReference type="SMART" id="SM01419">
    <property type="entry name" value="Thiol-ester_cl"/>
    <property type="match status" value="1"/>
</dbReference>
<evidence type="ECO:0000256" key="2">
    <source>
        <dbReference type="ARBA" id="ARBA00022966"/>
    </source>
</evidence>
<sequence>MTLQIKNIKRGVVLFLLVTISIAFTVQKPLNNLVEKIYTQTDRTFYFPGETIWFKSYITDSEHKITTLSEVMYAELISPKGDVVKSWNLSIQQGYAYGHFDIKKDWVGGIYTLKMYTQWMRNYGEDAFFTKKITVQKIVQPNLLLKLKFEKEGYGKSSKVVANFEVKDLKNTPLIDKEIAFEVAITGKKTHSKTMQTDKNGKANLTFILPSDLNTSDVILNVLVPYQGSTESISRSVPVLLDTIYLQFFPESGKIVAGAKNKIAFKAINEFGKPADISGNIIDEKGDVIAKFSSYHDGMGGFDIRASKNTSYYARITKPFLSEKKFPLPNVYKEGVRFSVITDSLKTKLEVFSTKQEELKLEVSTISNSLISKKIKRDQKTVIVDSKDFPKGIAKFTLYNKEDIPVAERLLFLNSHKKLNINISLNKERYETREKVEMTIKTTDENDIPIPSNLSISVANNKLLSFADDKQDHISSYLLMSSELQGNIHKPVFYFDQKEPKAYKALDYVMLTHGWRNYLSKSEVTLNNSKFRPEQKSVQSGTVVNSKGKPVKAHLLVFDPKGNKAFTMNTGEDGRFSFKLERKAYTMIAYTDDDRALRIVKDRPNQSKYIKVENRKLEDSSSVKGFFGVKKPLQKTMNKKAKASITMDGDNAQLDEVVVVGYGIANKRSVTGSVVTIVSEEIETESNIAQALQGRVAGVQVASADGIYGNSSKVNIRGVSSLSGSNQPLIVVDGVPINNNDLNLLDTNHVESITILKDAAASSIYGCMANNGVIIITSKNRNYFSNWGKKKLNNAKFNNYVVAFFNNNPIRINYVEKEFYTPIYEGTSLPSERTDFRQTIYWNPVVQTDEHGYAKVEFYNTDEITSFKVITEGIGYNGLVGRKEKNYSTNKLLHIDFKVPNYLTLNDTVVLPVRVINESTKRLKANLALELPKSIKLLNNLDPEVIIEANSSTIKNIKVVPVRKENTTTITASLTSEEHGDTIKKEAVILSPYFPTKVSMSGYKNQSFEFDINHVADNSLKAEFTIYTDIVGDVMNGIESMIQQPYGCFEQVSSSTYPNILVLKYLKETGKSNPEIEKKAMKFIRQGYKKLAAYETKENGFEWYGATPPHEALSAYGLMEFTEMKEVYSGVNQKMINRTVDWLMSRRDGKGGFKQNRGKYGFSAAPKVVNNAYIVYAISESGIQVDTKKEYEATYSEALKSNDTYRMALIAAASFNYGKNEKGNVLLAKIKENIAKLGFEKLPVENTITRSYGEAKNIEAIAFTLLALMKEENKDEVLISKGIEYLVSKRKHGRFGSTQSTSMALKALIEYTKSQKRKLINQDEAVELTINNIKLTKSLKIGETGKVEIEGLANYMREGKQELKINFKNSEVTFPYSIDVEWDSFLPDSSEICQVDLKTIITNEKYKVGDNVRMDIEIINTTSKGLPMVTAIIGIPSGASVQPWQLKEILERKEVAFYEIFDNYLVFYWREFAPSEIKRIHVDLKADIAGKYVAPASTVYEYYADEYKKWISGNYLEIQK</sequence>
<organism evidence="5 6">
    <name type="scientific">Aquimarina rubra</name>
    <dbReference type="NCBI Taxonomy" id="1920033"/>
    <lineage>
        <taxon>Bacteria</taxon>
        <taxon>Pseudomonadati</taxon>
        <taxon>Bacteroidota</taxon>
        <taxon>Flavobacteriia</taxon>
        <taxon>Flavobacteriales</taxon>
        <taxon>Flavobacteriaceae</taxon>
        <taxon>Aquimarina</taxon>
    </lineage>
</organism>
<keyword evidence="2" id="KW-0882">Thioester bond</keyword>
<comment type="similarity">
    <text evidence="3">Belongs to the TonB-dependent receptor family.</text>
</comment>
<evidence type="ECO:0000256" key="3">
    <source>
        <dbReference type="PROSITE-ProRule" id="PRU01360"/>
    </source>
</evidence>
<evidence type="ECO:0000313" key="6">
    <source>
        <dbReference type="Proteomes" id="UP001597319"/>
    </source>
</evidence>
<keyword evidence="5" id="KW-0675">Receptor</keyword>
<dbReference type="Gene3D" id="1.50.10.20">
    <property type="match status" value="1"/>
</dbReference>
<proteinExistence type="inferred from homology"/>
<dbReference type="Pfam" id="PF07678">
    <property type="entry name" value="TED_complement"/>
    <property type="match status" value="1"/>
</dbReference>
<dbReference type="EMBL" id="JBHULE010000019">
    <property type="protein sequence ID" value="MFD2563331.1"/>
    <property type="molecule type" value="Genomic_DNA"/>
</dbReference>
<evidence type="ECO:0000259" key="4">
    <source>
        <dbReference type="SMART" id="SM01360"/>
    </source>
</evidence>
<dbReference type="InterPro" id="IPR011626">
    <property type="entry name" value="Alpha-macroglobulin_TED"/>
</dbReference>
<dbReference type="InterPro" id="IPR036595">
    <property type="entry name" value="A-macroglobulin_rcpt-bd_sf"/>
</dbReference>
<dbReference type="PROSITE" id="PS52016">
    <property type="entry name" value="TONB_DEPENDENT_REC_3"/>
    <property type="match status" value="1"/>
</dbReference>
<keyword evidence="3" id="KW-1134">Transmembrane beta strand</keyword>
<dbReference type="InterPro" id="IPR050473">
    <property type="entry name" value="A2M/Complement_sys"/>
</dbReference>
<keyword evidence="3" id="KW-0812">Transmembrane</keyword>
<keyword evidence="3" id="KW-0998">Cell outer membrane</keyword>
<dbReference type="PANTHER" id="PTHR11412">
    <property type="entry name" value="MACROGLOBULIN / COMPLEMENT"/>
    <property type="match status" value="1"/>
</dbReference>
<reference evidence="6" key="1">
    <citation type="journal article" date="2019" name="Int. J. Syst. Evol. Microbiol.">
        <title>The Global Catalogue of Microorganisms (GCM) 10K type strain sequencing project: providing services to taxonomists for standard genome sequencing and annotation.</title>
        <authorList>
            <consortium name="The Broad Institute Genomics Platform"/>
            <consortium name="The Broad Institute Genome Sequencing Center for Infectious Disease"/>
            <person name="Wu L."/>
            <person name="Ma J."/>
        </authorList>
    </citation>
    <scope>NUCLEOTIDE SEQUENCE [LARGE SCALE GENOMIC DNA]</scope>
    <source>
        <strain evidence="6">KCTC 52274</strain>
    </source>
</reference>
<dbReference type="Gene3D" id="2.170.130.10">
    <property type="entry name" value="TonB-dependent receptor, plug domain"/>
    <property type="match status" value="1"/>
</dbReference>
<accession>A0ABW5LHM0</accession>
<dbReference type="Gene3D" id="2.60.40.690">
    <property type="entry name" value="Alpha-macroglobulin, receptor-binding domain"/>
    <property type="match status" value="1"/>
</dbReference>
<gene>
    <name evidence="5" type="ORF">ACFSR1_11690</name>
</gene>
<keyword evidence="3" id="KW-0472">Membrane</keyword>
<dbReference type="InterPro" id="IPR008930">
    <property type="entry name" value="Terpenoid_cyclase/PrenylTrfase"/>
</dbReference>
<protein>
    <submittedName>
        <fullName evidence="5">TonB-dependent receptor plug domain-containing protein</fullName>
    </submittedName>
</protein>
<dbReference type="PANTHER" id="PTHR11412:SF136">
    <property type="entry name" value="CD109 ANTIGEN"/>
    <property type="match status" value="1"/>
</dbReference>
<dbReference type="SUPFAM" id="SSF48239">
    <property type="entry name" value="Terpenoid cyclases/Protein prenyltransferases"/>
    <property type="match status" value="1"/>
</dbReference>
<dbReference type="RefSeq" id="WP_378292656.1">
    <property type="nucleotide sequence ID" value="NZ_JBHULE010000019.1"/>
</dbReference>
<keyword evidence="1" id="KW-0732">Signal</keyword>
<dbReference type="SUPFAM" id="SSF56935">
    <property type="entry name" value="Porins"/>
    <property type="match status" value="1"/>
</dbReference>
<dbReference type="Pfam" id="PF00207">
    <property type="entry name" value="A2M"/>
    <property type="match status" value="1"/>
</dbReference>